<keyword evidence="3" id="KW-1185">Reference proteome</keyword>
<feature type="region of interest" description="Disordered" evidence="1">
    <location>
        <begin position="1"/>
        <end position="25"/>
    </location>
</feature>
<dbReference type="EMBL" id="JAQGDS010000006">
    <property type="protein sequence ID" value="KAJ6259890.1"/>
    <property type="molecule type" value="Genomic_DNA"/>
</dbReference>
<gene>
    <name evidence="2" type="ORF">Dda_5534</name>
</gene>
<feature type="region of interest" description="Disordered" evidence="1">
    <location>
        <begin position="116"/>
        <end position="147"/>
    </location>
</feature>
<protein>
    <submittedName>
        <fullName evidence="2">Uncharacterized protein</fullName>
    </submittedName>
</protein>
<comment type="caution">
    <text evidence="2">The sequence shown here is derived from an EMBL/GenBank/DDBJ whole genome shotgun (WGS) entry which is preliminary data.</text>
</comment>
<dbReference type="Proteomes" id="UP001221413">
    <property type="component" value="Unassembled WGS sequence"/>
</dbReference>
<evidence type="ECO:0000313" key="3">
    <source>
        <dbReference type="Proteomes" id="UP001221413"/>
    </source>
</evidence>
<sequence>MSLAKVLNSDSQDPQKSKGPGMRVKFDPYEANLTTLTTASGNNRIALSRSTITSGEGEGKRGQTPNLKHANLSIHIAGFNSWLRCVTDAGAGTSSHRSKHSRRTLFSEPDRRFGFSVTGNLPRTPFPPTPQRYGNLDRTDLSVARGR</sequence>
<name>A0AAD6IYH2_DREDA</name>
<proteinExistence type="predicted"/>
<reference evidence="2" key="1">
    <citation type="submission" date="2023-01" db="EMBL/GenBank/DDBJ databases">
        <title>The chitinases involved in constricting ring structure development in the nematode-trapping fungus Drechslerella dactyloides.</title>
        <authorList>
            <person name="Wang R."/>
            <person name="Zhang L."/>
            <person name="Tang P."/>
            <person name="Li S."/>
            <person name="Liang L."/>
        </authorList>
    </citation>
    <scope>NUCLEOTIDE SEQUENCE</scope>
    <source>
        <strain evidence="2">YMF1.00031</strain>
    </source>
</reference>
<organism evidence="2 3">
    <name type="scientific">Drechslerella dactyloides</name>
    <name type="common">Nematode-trapping fungus</name>
    <name type="synonym">Arthrobotrys dactyloides</name>
    <dbReference type="NCBI Taxonomy" id="74499"/>
    <lineage>
        <taxon>Eukaryota</taxon>
        <taxon>Fungi</taxon>
        <taxon>Dikarya</taxon>
        <taxon>Ascomycota</taxon>
        <taxon>Pezizomycotina</taxon>
        <taxon>Orbiliomycetes</taxon>
        <taxon>Orbiliales</taxon>
        <taxon>Orbiliaceae</taxon>
        <taxon>Drechslerella</taxon>
    </lineage>
</organism>
<dbReference type="AlphaFoldDB" id="A0AAD6IYH2"/>
<evidence type="ECO:0000313" key="2">
    <source>
        <dbReference type="EMBL" id="KAJ6259890.1"/>
    </source>
</evidence>
<evidence type="ECO:0000256" key="1">
    <source>
        <dbReference type="SAM" id="MobiDB-lite"/>
    </source>
</evidence>
<accession>A0AAD6IYH2</accession>